<reference evidence="1" key="1">
    <citation type="submission" date="2018-10" db="EMBL/GenBank/DDBJ databases">
        <title>Hidden diversity of soil giant viruses.</title>
        <authorList>
            <person name="Schulz F."/>
            <person name="Alteio L."/>
            <person name="Goudeau D."/>
            <person name="Ryan E.M."/>
            <person name="Malmstrom R.R."/>
            <person name="Blanchard J."/>
            <person name="Woyke T."/>
        </authorList>
    </citation>
    <scope>NUCLEOTIDE SEQUENCE</scope>
    <source>
        <strain evidence="1">SMV1</strain>
    </source>
</reference>
<evidence type="ECO:0000313" key="1">
    <source>
        <dbReference type="EMBL" id="AYV86326.1"/>
    </source>
</evidence>
<name>A0A3G5AGH5_9VIRU</name>
<evidence type="ECO:0008006" key="2">
    <source>
        <dbReference type="Google" id="ProtNLM"/>
    </source>
</evidence>
<dbReference type="EMBL" id="MK072501">
    <property type="protein sequence ID" value="AYV86326.1"/>
    <property type="molecule type" value="Genomic_DNA"/>
</dbReference>
<accession>A0A3G5AGH5</accession>
<sequence>MTDQKTTQTKTPEVVLLDTKDNKKTAFILGASSRATGEKDTSFVATQLQSTRKLLNHEGREIPIFILALESQKEVARRQRLMSRLKYHGIEDSVTHIKGFDKVHPDVKLVHGGTGIATEAETGCMLSHLKSIATFLLTSKEEYGLILECDAVPITTIKSDMIEVTKNIPKGTPLIMLNTYITSYHDIQRVSDMFNTIGSQAWSALAYLISRSYAEQIMSKFINKYSLDKDEVKIEWKTYAQYKPEDCIPKNDKKPLTEANKRVSSEIITTRSKGLLAKTQYFIAESFDSTLQTDYCLQHHLNFYKQFDLTKYADADIACEHDEILKYWGLL</sequence>
<protein>
    <recommendedName>
        <fullName evidence="2">Glycosyltransferase family 25 protein</fullName>
    </recommendedName>
</protein>
<gene>
    <name evidence="1" type="ORF">Solumvirus4_24</name>
</gene>
<organism evidence="1">
    <name type="scientific">Solumvirus sp</name>
    <dbReference type="NCBI Taxonomy" id="2487773"/>
    <lineage>
        <taxon>Viruses</taxon>
        <taxon>Pithoviruses</taxon>
    </lineage>
</organism>
<proteinExistence type="predicted"/>